<dbReference type="InterPro" id="IPR005801">
    <property type="entry name" value="ADC_synthase"/>
</dbReference>
<evidence type="ECO:0000313" key="3">
    <source>
        <dbReference type="EMBL" id="MFK4001417.1"/>
    </source>
</evidence>
<evidence type="ECO:0000259" key="2">
    <source>
        <dbReference type="Pfam" id="PF00425"/>
    </source>
</evidence>
<dbReference type="Pfam" id="PF00425">
    <property type="entry name" value="Chorismate_bind"/>
    <property type="match status" value="1"/>
</dbReference>
<feature type="region of interest" description="Disordered" evidence="1">
    <location>
        <begin position="1"/>
        <end position="23"/>
    </location>
</feature>
<reference evidence="3 4" key="1">
    <citation type="submission" date="2024-11" db="EMBL/GenBank/DDBJ databases">
        <title>The Natural Products Discovery Center: Release of the First 8490 Sequenced Strains for Exploring Actinobacteria Biosynthetic Diversity.</title>
        <authorList>
            <person name="Kalkreuter E."/>
            <person name="Kautsar S.A."/>
            <person name="Yang D."/>
            <person name="Bader C.D."/>
            <person name="Teijaro C.N."/>
            <person name="Fluegel L."/>
            <person name="Davis C.M."/>
            <person name="Simpson J.R."/>
            <person name="Lauterbach L."/>
            <person name="Steele A.D."/>
            <person name="Gui C."/>
            <person name="Meng S."/>
            <person name="Li G."/>
            <person name="Viehrig K."/>
            <person name="Ye F."/>
            <person name="Su P."/>
            <person name="Kiefer A.F."/>
            <person name="Nichols A."/>
            <person name="Cepeda A.J."/>
            <person name="Yan W."/>
            <person name="Fan B."/>
            <person name="Jiang Y."/>
            <person name="Adhikari A."/>
            <person name="Zheng C.-J."/>
            <person name="Schuster L."/>
            <person name="Cowan T.M."/>
            <person name="Smanski M.J."/>
            <person name="Chevrette M.G."/>
            <person name="De Carvalho L.P.S."/>
            <person name="Shen B."/>
        </authorList>
    </citation>
    <scope>NUCLEOTIDE SEQUENCE [LARGE SCALE GENOMIC DNA]</scope>
    <source>
        <strain evidence="3 4">NPDC077433</strain>
    </source>
</reference>
<protein>
    <submittedName>
        <fullName evidence="3">Anthranilate synthase component I family protein</fullName>
    </submittedName>
</protein>
<dbReference type="Proteomes" id="UP001620234">
    <property type="component" value="Unassembled WGS sequence"/>
</dbReference>
<dbReference type="EMBL" id="JBJDPD010000015">
    <property type="protein sequence ID" value="MFK4001417.1"/>
    <property type="molecule type" value="Genomic_DNA"/>
</dbReference>
<dbReference type="Gene3D" id="3.60.120.10">
    <property type="entry name" value="Anthranilate synthase"/>
    <property type="match status" value="1"/>
</dbReference>
<dbReference type="PRINTS" id="PR00095">
    <property type="entry name" value="ANTSNTHASEI"/>
</dbReference>
<gene>
    <name evidence="3" type="ORF">ACI2I3_08740</name>
</gene>
<comment type="caution">
    <text evidence="3">The sequence shown here is derived from an EMBL/GenBank/DDBJ whole genome shotgun (WGS) entry which is preliminary data.</text>
</comment>
<evidence type="ECO:0000256" key="1">
    <source>
        <dbReference type="SAM" id="MobiDB-lite"/>
    </source>
</evidence>
<proteinExistence type="predicted"/>
<evidence type="ECO:0000313" key="4">
    <source>
        <dbReference type="Proteomes" id="UP001620234"/>
    </source>
</evidence>
<sequence>MLAANDNTTEQTDSAPSPASQPSWRFGELPAAELLPQLQQYLLTQDTEANWQLVWLNNDGRPVIGLLPKISWFLYPTDKQPSRDSLNTYKVVKHCRGTDVSSGTSANSGHAITTAYMSYLEWQDELITYSNTQAADNDTSYISIQESTKPSYHHGLVGFIGYDVAAHELSPTANIKLASQPCAVLGHYDIYLTPTDECNKSVWQLKVNRTYDYNNNDENKNALVTALISYLDELDQKLSDKALNQTPLKASSQPAPLALTARWAKNDYQKVFEQTQNYLQQGDCYQINLTQEWHGCLAHQNKHDEPLSKSKIIDYLPALHRNTNAPFAGYLGITHISNEIHTSAQDNTSKQNNLTQQKSDFELLSCSPELFFTFSKDNETGKHHIRTKPIKGTMPRGATAEQDSIYKQQLIDSEKDRAENVMIVDLLRNDLGKYAKIGSVKVPQLFAIESFSNVHHMVSTISAELKTDTHPLAVLFGSLPAGSITGTPKKRAVEIISELETTPRGAYCGTMGYMNFDGSGQWNVLIRTIQANLSSDNGIDQEGHVSLWAGGGITVASDCDAEYQECLDKVGNLLSVLAQTT</sequence>
<dbReference type="PANTHER" id="PTHR11236:SF50">
    <property type="entry name" value="AMINODEOXYCHORISMATE SYNTHASE COMPONENT 1"/>
    <property type="match status" value="1"/>
</dbReference>
<accession>A0ABW8LAD4</accession>
<dbReference type="SUPFAM" id="SSF56322">
    <property type="entry name" value="ADC synthase"/>
    <property type="match status" value="1"/>
</dbReference>
<dbReference type="PANTHER" id="PTHR11236">
    <property type="entry name" value="AMINOBENZOATE/ANTHRANILATE SYNTHASE"/>
    <property type="match status" value="1"/>
</dbReference>
<feature type="domain" description="Chorismate-utilising enzyme C-terminal" evidence="2">
    <location>
        <begin position="265"/>
        <end position="569"/>
    </location>
</feature>
<organism evidence="3 4">
    <name type="scientific">Psychrobacter namhaensis</name>
    <dbReference type="NCBI Taxonomy" id="292734"/>
    <lineage>
        <taxon>Bacteria</taxon>
        <taxon>Pseudomonadati</taxon>
        <taxon>Pseudomonadota</taxon>
        <taxon>Gammaproteobacteria</taxon>
        <taxon>Moraxellales</taxon>
        <taxon>Moraxellaceae</taxon>
        <taxon>Psychrobacter</taxon>
    </lineage>
</organism>
<dbReference type="RefSeq" id="WP_230709856.1">
    <property type="nucleotide sequence ID" value="NZ_JBJDPD010000015.1"/>
</dbReference>
<dbReference type="InterPro" id="IPR019999">
    <property type="entry name" value="Anth_synth_I-like"/>
</dbReference>
<dbReference type="InterPro" id="IPR015890">
    <property type="entry name" value="Chorismate_C"/>
</dbReference>
<name>A0ABW8LAD4_9GAMM</name>
<keyword evidence="4" id="KW-1185">Reference proteome</keyword>